<evidence type="ECO:0000313" key="3">
    <source>
        <dbReference type="EMBL" id="CAH0000542.1"/>
    </source>
</evidence>
<keyword evidence="4" id="KW-1185">Reference proteome</keyword>
<dbReference type="PANTHER" id="PTHR37534:SF46">
    <property type="entry name" value="ZN(II)2CYS6 TRANSCRIPTION FACTOR (EUROFUNG)"/>
    <property type="match status" value="1"/>
</dbReference>
<keyword evidence="1" id="KW-0539">Nucleus</keyword>
<dbReference type="PROSITE" id="PS50048">
    <property type="entry name" value="ZN2_CY6_FUNGAL_2"/>
    <property type="match status" value="1"/>
</dbReference>
<name>A0A9N9USI8_9HYPO</name>
<evidence type="ECO:0000259" key="2">
    <source>
        <dbReference type="PROSITE" id="PS50048"/>
    </source>
</evidence>
<dbReference type="Proteomes" id="UP000754883">
    <property type="component" value="Unassembled WGS sequence"/>
</dbReference>
<dbReference type="GO" id="GO:0000981">
    <property type="term" value="F:DNA-binding transcription factor activity, RNA polymerase II-specific"/>
    <property type="evidence" value="ECO:0007669"/>
    <property type="project" value="InterPro"/>
</dbReference>
<dbReference type="OrthoDB" id="5419315at2759"/>
<accession>A0A9N9USI8</accession>
<dbReference type="AlphaFoldDB" id="A0A9N9USI8"/>
<dbReference type="Pfam" id="PF00172">
    <property type="entry name" value="Zn_clus"/>
    <property type="match status" value="1"/>
</dbReference>
<protein>
    <recommendedName>
        <fullName evidence="2">Zn(2)-C6 fungal-type domain-containing protein</fullName>
    </recommendedName>
</protein>
<dbReference type="InterPro" id="IPR001138">
    <property type="entry name" value="Zn2Cys6_DnaBD"/>
</dbReference>
<dbReference type="GO" id="GO:0008270">
    <property type="term" value="F:zinc ion binding"/>
    <property type="evidence" value="ECO:0007669"/>
    <property type="project" value="InterPro"/>
</dbReference>
<dbReference type="EMBL" id="CABFNO020001554">
    <property type="protein sequence ID" value="CAH0000542.1"/>
    <property type="molecule type" value="Genomic_DNA"/>
</dbReference>
<dbReference type="SUPFAM" id="SSF57701">
    <property type="entry name" value="Zn2/Cys6 DNA-binding domain"/>
    <property type="match status" value="1"/>
</dbReference>
<proteinExistence type="predicted"/>
<dbReference type="InterPro" id="IPR036864">
    <property type="entry name" value="Zn2-C6_fun-type_DNA-bd_sf"/>
</dbReference>
<dbReference type="Gene3D" id="4.10.240.10">
    <property type="entry name" value="Zn(2)-C6 fungal-type DNA-binding domain"/>
    <property type="match status" value="1"/>
</dbReference>
<dbReference type="PROSITE" id="PS00463">
    <property type="entry name" value="ZN2_CY6_FUNGAL_1"/>
    <property type="match status" value="1"/>
</dbReference>
<reference evidence="3" key="1">
    <citation type="submission" date="2021-10" db="EMBL/GenBank/DDBJ databases">
        <authorList>
            <person name="Piombo E."/>
        </authorList>
    </citation>
    <scope>NUCLEOTIDE SEQUENCE</scope>
</reference>
<evidence type="ECO:0000313" key="4">
    <source>
        <dbReference type="Proteomes" id="UP000754883"/>
    </source>
</evidence>
<dbReference type="PANTHER" id="PTHR37534">
    <property type="entry name" value="TRANSCRIPTIONAL ACTIVATOR PROTEIN UGA3"/>
    <property type="match status" value="1"/>
</dbReference>
<sequence>MPSKSSRTRKHRFVNRNRSGCSTCKERHVRCDEARPVCANCINLGRTCNYLAPALPLWDRRHLNSTLPGVHIPWQVSECPVDPFNSLPIEMPYKSRELLHHYVSVCGGTNGSCAEPNIQSIKIQDPIELRLALLISALHYSWKTKESWSFQPTYLFHKIECIGLANAHLKSLKTTNLAVTVRLISTLCIFDSSFGNLDAARAHFDGLMAVLGLIEAQDGSFSVRRVNHDDLIARYIALAHEFVYTATGYLHQRVTELTQFMGSIPSSKPRDTGIRLDGLRLIPYFTGNPRQAKNILEHANLSSDLVPLKVLTPLARERFCSRLCYFMDEFLYGNDPPSLPADCLTSIKQSVLEATKSELRATYNIGIRSLGSFFWSSIAPAGSMFVNNVEADLPANDCHVYSQLYLRLTRDIDSTEGIMRAGTESHKIWLWKVFTGAYTIAKTQLAVEAASGRVEDDSSPFQMLRLWFGQRILSWSRRAHVVDWKDAKEALSAVSWPEDSAGAGLSEKLWQEAVWGNTNKQRFDIEALLAR</sequence>
<dbReference type="SMART" id="SM00066">
    <property type="entry name" value="GAL4"/>
    <property type="match status" value="1"/>
</dbReference>
<evidence type="ECO:0000256" key="1">
    <source>
        <dbReference type="ARBA" id="ARBA00023242"/>
    </source>
</evidence>
<dbReference type="CDD" id="cd00067">
    <property type="entry name" value="GAL4"/>
    <property type="match status" value="1"/>
</dbReference>
<organism evidence="3 4">
    <name type="scientific">Clonostachys byssicola</name>
    <dbReference type="NCBI Taxonomy" id="160290"/>
    <lineage>
        <taxon>Eukaryota</taxon>
        <taxon>Fungi</taxon>
        <taxon>Dikarya</taxon>
        <taxon>Ascomycota</taxon>
        <taxon>Pezizomycotina</taxon>
        <taxon>Sordariomycetes</taxon>
        <taxon>Hypocreomycetidae</taxon>
        <taxon>Hypocreales</taxon>
        <taxon>Bionectriaceae</taxon>
        <taxon>Clonostachys</taxon>
    </lineage>
</organism>
<feature type="domain" description="Zn(2)-C6 fungal-type" evidence="2">
    <location>
        <begin position="20"/>
        <end position="50"/>
    </location>
</feature>
<comment type="caution">
    <text evidence="3">The sequence shown here is derived from an EMBL/GenBank/DDBJ whole genome shotgun (WGS) entry which is preliminary data.</text>
</comment>
<gene>
    <name evidence="3" type="ORF">CBYS24578_00018204</name>
</gene>